<organism evidence="2 3">
    <name type="scientific">Aeromicrobium terrae</name>
    <dbReference type="NCBI Taxonomy" id="2498846"/>
    <lineage>
        <taxon>Bacteria</taxon>
        <taxon>Bacillati</taxon>
        <taxon>Actinomycetota</taxon>
        <taxon>Actinomycetes</taxon>
        <taxon>Propionibacteriales</taxon>
        <taxon>Nocardioidaceae</taxon>
        <taxon>Aeromicrobium</taxon>
    </lineage>
</organism>
<feature type="domain" description="GAF" evidence="1">
    <location>
        <begin position="1"/>
        <end position="150"/>
    </location>
</feature>
<dbReference type="InterPro" id="IPR029016">
    <property type="entry name" value="GAF-like_dom_sf"/>
</dbReference>
<evidence type="ECO:0000313" key="2">
    <source>
        <dbReference type="EMBL" id="TXL61409.1"/>
    </source>
</evidence>
<dbReference type="SMART" id="SM00065">
    <property type="entry name" value="GAF"/>
    <property type="match status" value="1"/>
</dbReference>
<dbReference type="AlphaFoldDB" id="A0A5C8NHW3"/>
<dbReference type="Pfam" id="PF01590">
    <property type="entry name" value="GAF"/>
    <property type="match status" value="1"/>
</dbReference>
<reference evidence="2 3" key="1">
    <citation type="submission" date="2019-06" db="EMBL/GenBank/DDBJ databases">
        <title>Aeromicrobium sp. nov., isolated from a maize field.</title>
        <authorList>
            <person name="Lin S.-Y."/>
            <person name="Tsai C.-F."/>
            <person name="Young C.-C."/>
        </authorList>
    </citation>
    <scope>NUCLEOTIDE SEQUENCE [LARGE SCALE GENOMIC DNA]</scope>
    <source>
        <strain evidence="2 3">CC-CFT486</strain>
    </source>
</reference>
<evidence type="ECO:0000313" key="3">
    <source>
        <dbReference type="Proteomes" id="UP000321571"/>
    </source>
</evidence>
<accession>A0A5C8NHW3</accession>
<dbReference type="InterPro" id="IPR003018">
    <property type="entry name" value="GAF"/>
</dbReference>
<gene>
    <name evidence="2" type="ORF">FHP06_08250</name>
</gene>
<dbReference type="Proteomes" id="UP000321571">
    <property type="component" value="Unassembled WGS sequence"/>
</dbReference>
<keyword evidence="3" id="KW-1185">Reference proteome</keyword>
<evidence type="ECO:0000259" key="1">
    <source>
        <dbReference type="SMART" id="SM00065"/>
    </source>
</evidence>
<sequence>MVTDALIRSVTAVRELFDAAACSCALASPEGDSLTFMAADGIGAEEVIGVVVPVGRGLVGWTAMSGQPVAVRDVGDDSRFARDIAESTGYVPTAILAAPFFDSAGEVVGVLEVLDPAIDTSGDWPLAVLGTLASQLGAIVAGDGPSDADQRYLAIGRQVVELVERR</sequence>
<protein>
    <submittedName>
        <fullName evidence="2">GAF domain-containing protein</fullName>
    </submittedName>
</protein>
<comment type="caution">
    <text evidence="2">The sequence shown here is derived from an EMBL/GenBank/DDBJ whole genome shotgun (WGS) entry which is preliminary data.</text>
</comment>
<dbReference type="Gene3D" id="3.30.450.40">
    <property type="match status" value="1"/>
</dbReference>
<dbReference type="EMBL" id="VDUX01000003">
    <property type="protein sequence ID" value="TXL61409.1"/>
    <property type="molecule type" value="Genomic_DNA"/>
</dbReference>
<dbReference type="SUPFAM" id="SSF55781">
    <property type="entry name" value="GAF domain-like"/>
    <property type="match status" value="1"/>
</dbReference>
<proteinExistence type="predicted"/>
<dbReference type="OrthoDB" id="5243158at2"/>
<name>A0A5C8NHW3_9ACTN</name>